<feature type="domain" description="Metallo-beta-lactamase" evidence="9">
    <location>
        <begin position="542"/>
        <end position="700"/>
    </location>
</feature>
<evidence type="ECO:0000256" key="5">
    <source>
        <dbReference type="ARBA" id="ARBA00023136"/>
    </source>
</evidence>
<evidence type="ECO:0000313" key="11">
    <source>
        <dbReference type="Proteomes" id="UP000265419"/>
    </source>
</evidence>
<comment type="subcellular location">
    <subcellularLocation>
        <location evidence="1">Cell membrane</location>
        <topology evidence="1">Multi-pass membrane protein</topology>
    </subcellularLocation>
</comment>
<dbReference type="PROSITE" id="PS51257">
    <property type="entry name" value="PROKAR_LIPOPROTEIN"/>
    <property type="match status" value="1"/>
</dbReference>
<gene>
    <name evidence="10" type="ORF">DWB68_03730</name>
</gene>
<dbReference type="InterPro" id="IPR004477">
    <property type="entry name" value="ComEC_N"/>
</dbReference>
<keyword evidence="11" id="KW-1185">Reference proteome</keyword>
<evidence type="ECO:0000256" key="6">
    <source>
        <dbReference type="SAM" id="MobiDB-lite"/>
    </source>
</evidence>
<organism evidence="10 11">
    <name type="scientific">Galactobacter valiniphilus</name>
    <dbReference type="NCBI Taxonomy" id="2676122"/>
    <lineage>
        <taxon>Bacteria</taxon>
        <taxon>Bacillati</taxon>
        <taxon>Actinomycetota</taxon>
        <taxon>Actinomycetes</taxon>
        <taxon>Micrococcales</taxon>
        <taxon>Micrococcaceae</taxon>
        <taxon>Galactobacter</taxon>
    </lineage>
</organism>
<dbReference type="SMART" id="SM00849">
    <property type="entry name" value="Lactamase_B"/>
    <property type="match status" value="1"/>
</dbReference>
<feature type="transmembrane region" description="Helical" evidence="7">
    <location>
        <begin position="203"/>
        <end position="222"/>
    </location>
</feature>
<reference evidence="10 11" key="1">
    <citation type="submission" date="2018-07" db="EMBL/GenBank/DDBJ databases">
        <title>Arthrobacter sp. nov., isolated from raw cow's milk with high bacterial count.</title>
        <authorList>
            <person name="Hahne J."/>
            <person name="Isele D."/>
            <person name="Lipski A."/>
        </authorList>
    </citation>
    <scope>NUCLEOTIDE SEQUENCE [LARGE SCALE GENOMIC DNA]</scope>
    <source>
        <strain evidence="10 11">JZ R-35</strain>
    </source>
</reference>
<evidence type="ECO:0000256" key="3">
    <source>
        <dbReference type="ARBA" id="ARBA00022692"/>
    </source>
</evidence>
<dbReference type="PANTHER" id="PTHR30619:SF1">
    <property type="entry name" value="RECOMBINATION PROTEIN 2"/>
    <property type="match status" value="1"/>
</dbReference>
<feature type="transmembrane region" description="Helical" evidence="7">
    <location>
        <begin position="425"/>
        <end position="444"/>
    </location>
</feature>
<feature type="compositionally biased region" description="Basic and acidic residues" evidence="6">
    <location>
        <begin position="465"/>
        <end position="475"/>
    </location>
</feature>
<comment type="caution">
    <text evidence="10">The sequence shown here is derived from an EMBL/GenBank/DDBJ whole genome shotgun (WGS) entry which is preliminary data.</text>
</comment>
<sequence length="774" mass="78635">MPGGRPPGRRWMLLLALALACAGAASVLGGAAADGATRGAVVRQWGDGRLIQANVELSDAPHELRNGSLLVAATLLGVREQRGDRWLPAGSLSVTVIGAPERFGSASLEAGAQLAWWVSASAPPERAPAALTLSPRSAPLATVDAPDDLASTLRGGLGRWLAPLRGGPLQEAAALVPGMVVGDRSGQSPALATAMQRAGLSHLTAVSGANVALLLGASAAFLRLVRVPRVLVVPALLAVLSGFVLVVGPDPSVLRAAVSGALGAIAVVAGRPRAALGLTLLAVVVLLSVDPWHAGRVAFQLSVAATLGIALLAPALAAWMRERLHLPRLLADAVSVSAAATVACTPLLVLLAPEQSALTVLVNVLAAPAAAVVGLLGPALALAAPLLPPASWPLGLVCLLPAQWVAMLGQLSADHGPFLAWPSGPAGPALAVVGCWCLPAAVRLRARRRADRARRAPPPGQARSVAREPTQDRQRNGSAWLEPPRARYRRLARRARLRRWGAVGCLALTAGGLGAWWGGAGHPAGIGRAGDGELLFCDVGQGDALALIGDGGSALLIDVGPPESDAVGCLRSAGVTRLCGVLLTHLHADHAGALPKVLKAWPGTPVHYSTAGREPPVPEARRAASGEAMACGSWSVTITLVPRGAEENNASLVVNANTHKGGGLELLDAGDLEDDGAALAVTVGAASARTDAPRVLKVSHHGSRDAGMRLVDAFAPRLALIGVGEGNDYGHPSAPTLDGLAARGVPVLRTDLRGTLLVRPGAAAGDAPRVSTSR</sequence>
<feature type="transmembrane region" description="Helical" evidence="7">
    <location>
        <begin position="497"/>
        <end position="518"/>
    </location>
</feature>
<dbReference type="SUPFAM" id="SSF56281">
    <property type="entry name" value="Metallo-hydrolase/oxidoreductase"/>
    <property type="match status" value="1"/>
</dbReference>
<dbReference type="PANTHER" id="PTHR30619">
    <property type="entry name" value="DNA INTERNALIZATION/COMPETENCE PROTEIN COMEC/REC2"/>
    <property type="match status" value="1"/>
</dbReference>
<dbReference type="InterPro" id="IPR001279">
    <property type="entry name" value="Metallo-B-lactamas"/>
</dbReference>
<dbReference type="NCBIfam" id="TIGR00360">
    <property type="entry name" value="ComEC_N-term"/>
    <property type="match status" value="1"/>
</dbReference>
<dbReference type="InterPro" id="IPR052159">
    <property type="entry name" value="Competence_DNA_uptake"/>
</dbReference>
<evidence type="ECO:0000256" key="8">
    <source>
        <dbReference type="SAM" id="SignalP"/>
    </source>
</evidence>
<dbReference type="Proteomes" id="UP000265419">
    <property type="component" value="Unassembled WGS sequence"/>
</dbReference>
<dbReference type="Gene3D" id="3.60.15.10">
    <property type="entry name" value="Ribonuclease Z/Hydroxyacylglutathione hydrolase-like"/>
    <property type="match status" value="1"/>
</dbReference>
<dbReference type="GO" id="GO:0005886">
    <property type="term" value="C:plasma membrane"/>
    <property type="evidence" value="ECO:0007669"/>
    <property type="project" value="UniProtKB-SubCell"/>
</dbReference>
<accession>A0A399JC69</accession>
<feature type="signal peptide" evidence="8">
    <location>
        <begin position="1"/>
        <end position="32"/>
    </location>
</feature>
<protein>
    <submittedName>
        <fullName evidence="10">MBL fold metallo-hydrolase</fullName>
    </submittedName>
</protein>
<evidence type="ECO:0000259" key="9">
    <source>
        <dbReference type="SMART" id="SM00849"/>
    </source>
</evidence>
<dbReference type="EMBL" id="QQXK01000005">
    <property type="protein sequence ID" value="RII43151.1"/>
    <property type="molecule type" value="Genomic_DNA"/>
</dbReference>
<evidence type="ECO:0000313" key="10">
    <source>
        <dbReference type="EMBL" id="RII43151.1"/>
    </source>
</evidence>
<evidence type="ECO:0000256" key="7">
    <source>
        <dbReference type="SAM" id="Phobius"/>
    </source>
</evidence>
<dbReference type="InterPro" id="IPR036866">
    <property type="entry name" value="RibonucZ/Hydroxyglut_hydro"/>
</dbReference>
<evidence type="ECO:0000256" key="4">
    <source>
        <dbReference type="ARBA" id="ARBA00022989"/>
    </source>
</evidence>
<keyword evidence="3 7" id="KW-0812">Transmembrane</keyword>
<feature type="region of interest" description="Disordered" evidence="6">
    <location>
        <begin position="449"/>
        <end position="479"/>
    </location>
</feature>
<feature type="transmembrane region" description="Helical" evidence="7">
    <location>
        <begin position="298"/>
        <end position="317"/>
    </location>
</feature>
<feature type="transmembrane region" description="Helical" evidence="7">
    <location>
        <begin position="364"/>
        <end position="387"/>
    </location>
</feature>
<dbReference type="AlphaFoldDB" id="A0A399JC69"/>
<dbReference type="Pfam" id="PF03772">
    <property type="entry name" value="Competence"/>
    <property type="match status" value="1"/>
</dbReference>
<feature type="transmembrane region" description="Helical" evidence="7">
    <location>
        <begin position="229"/>
        <end position="247"/>
    </location>
</feature>
<feature type="chain" id="PRO_5039530524" evidence="8">
    <location>
        <begin position="33"/>
        <end position="774"/>
    </location>
</feature>
<keyword evidence="4 7" id="KW-1133">Transmembrane helix</keyword>
<feature type="transmembrane region" description="Helical" evidence="7">
    <location>
        <begin position="329"/>
        <end position="352"/>
    </location>
</feature>
<dbReference type="Pfam" id="PF00753">
    <property type="entry name" value="Lactamase_B"/>
    <property type="match status" value="1"/>
</dbReference>
<proteinExistence type="predicted"/>
<keyword evidence="5 7" id="KW-0472">Membrane</keyword>
<keyword evidence="8" id="KW-0732">Signal</keyword>
<dbReference type="GO" id="GO:0016787">
    <property type="term" value="F:hydrolase activity"/>
    <property type="evidence" value="ECO:0007669"/>
    <property type="project" value="UniProtKB-KW"/>
</dbReference>
<evidence type="ECO:0000256" key="2">
    <source>
        <dbReference type="ARBA" id="ARBA00022475"/>
    </source>
</evidence>
<keyword evidence="10" id="KW-0378">Hydrolase</keyword>
<evidence type="ECO:0000256" key="1">
    <source>
        <dbReference type="ARBA" id="ARBA00004651"/>
    </source>
</evidence>
<keyword evidence="2" id="KW-1003">Cell membrane</keyword>
<name>A0A399JC69_9MICC</name>